<dbReference type="InterPro" id="IPR027417">
    <property type="entry name" value="P-loop_NTPase"/>
</dbReference>
<sequence>MTHRLHADAVTLRRDARTVSRNLSLAIPEGSFSVIVGPNACGKSTL</sequence>
<feature type="non-terminal residue" evidence="1">
    <location>
        <position position="46"/>
    </location>
</feature>
<dbReference type="Gene3D" id="3.40.50.300">
    <property type="entry name" value="P-loop containing nucleotide triphosphate hydrolases"/>
    <property type="match status" value="1"/>
</dbReference>
<keyword evidence="1" id="KW-0547">Nucleotide-binding</keyword>
<proteinExistence type="predicted"/>
<gene>
    <name evidence="1" type="ORF">DT376_41560</name>
</gene>
<evidence type="ECO:0000313" key="2">
    <source>
        <dbReference type="Proteomes" id="UP000253594"/>
    </source>
</evidence>
<name>A0A367LVB6_PSEAI</name>
<organism evidence="1 2">
    <name type="scientific">Pseudomonas aeruginosa</name>
    <dbReference type="NCBI Taxonomy" id="287"/>
    <lineage>
        <taxon>Bacteria</taxon>
        <taxon>Pseudomonadati</taxon>
        <taxon>Pseudomonadota</taxon>
        <taxon>Gammaproteobacteria</taxon>
        <taxon>Pseudomonadales</taxon>
        <taxon>Pseudomonadaceae</taxon>
        <taxon>Pseudomonas</taxon>
    </lineage>
</organism>
<dbReference type="AlphaFoldDB" id="A0A367LVB6"/>
<reference evidence="1 2" key="1">
    <citation type="submission" date="2018-07" db="EMBL/GenBank/DDBJ databases">
        <title>Mechanisms of high-level aminoglycoside resistance among Gram-negative pathogens in Brazil.</title>
        <authorList>
            <person name="Ballaben A.S."/>
            <person name="Darini A.L.C."/>
            <person name="Doi Y."/>
        </authorList>
    </citation>
    <scope>NUCLEOTIDE SEQUENCE [LARGE SCALE GENOMIC DNA]</scope>
    <source>
        <strain evidence="1 2">B2-305</strain>
    </source>
</reference>
<dbReference type="Proteomes" id="UP000253594">
    <property type="component" value="Unassembled WGS sequence"/>
</dbReference>
<dbReference type="EMBL" id="QORE01003392">
    <property type="protein sequence ID" value="RCI69136.1"/>
    <property type="molecule type" value="Genomic_DNA"/>
</dbReference>
<evidence type="ECO:0000313" key="1">
    <source>
        <dbReference type="EMBL" id="RCI69136.1"/>
    </source>
</evidence>
<accession>A0A367LVB6</accession>
<keyword evidence="1" id="KW-0067">ATP-binding</keyword>
<protein>
    <submittedName>
        <fullName evidence="1">ATP-binding cassette domain-containing protein</fullName>
    </submittedName>
</protein>
<dbReference type="SUPFAM" id="SSF52540">
    <property type="entry name" value="P-loop containing nucleoside triphosphate hydrolases"/>
    <property type="match status" value="1"/>
</dbReference>
<dbReference type="GO" id="GO:0005524">
    <property type="term" value="F:ATP binding"/>
    <property type="evidence" value="ECO:0007669"/>
    <property type="project" value="UniProtKB-KW"/>
</dbReference>
<comment type="caution">
    <text evidence="1">The sequence shown here is derived from an EMBL/GenBank/DDBJ whole genome shotgun (WGS) entry which is preliminary data.</text>
</comment>